<dbReference type="AlphaFoldDB" id="A0A1U9K9M7"/>
<keyword evidence="3" id="KW-1185">Reference proteome</keyword>
<dbReference type="Proteomes" id="UP000188603">
    <property type="component" value="Chromosome"/>
</dbReference>
<proteinExistence type="predicted"/>
<reference evidence="2 3" key="1">
    <citation type="journal article" date="2015" name="Int. J. Syst. Evol. Microbiol.">
        <title>Novibacillus thermophilus gen. nov., sp. nov., a Gram-staining-negative and moderately thermophilic member of the family Thermoactinomycetaceae.</title>
        <authorList>
            <person name="Yang G."/>
            <person name="Chen J."/>
            <person name="Zhou S."/>
        </authorList>
    </citation>
    <scope>NUCLEOTIDE SEQUENCE [LARGE SCALE GENOMIC DNA]</scope>
    <source>
        <strain evidence="2 3">SG-1</strain>
    </source>
</reference>
<feature type="domain" description="HipA-like kinase" evidence="1">
    <location>
        <begin position="1"/>
        <end position="210"/>
    </location>
</feature>
<dbReference type="OrthoDB" id="2939938at2"/>
<dbReference type="KEGG" id="ntr:B0W44_14110"/>
<dbReference type="STRING" id="1471761.B0W44_14110"/>
<name>A0A1U9K9M7_9BACL</name>
<protein>
    <recommendedName>
        <fullName evidence="1">HipA-like kinase domain-containing protein</fullName>
    </recommendedName>
</protein>
<dbReference type="Pfam" id="PF20613">
    <property type="entry name" value="HipA_2"/>
    <property type="match status" value="1"/>
</dbReference>
<dbReference type="InterPro" id="IPR046748">
    <property type="entry name" value="HipA_2"/>
</dbReference>
<gene>
    <name evidence="2" type="ORF">B0W44_14110</name>
</gene>
<evidence type="ECO:0000313" key="3">
    <source>
        <dbReference type="Proteomes" id="UP000188603"/>
    </source>
</evidence>
<evidence type="ECO:0000313" key="2">
    <source>
        <dbReference type="EMBL" id="AQS56716.1"/>
    </source>
</evidence>
<sequence length="220" mass="25896">MNEYVAGQLAQLLSLPVPRFKVVDIPKTFIQSNKILSQYAFTPGHQFASEVIHPCEQLPETRPIPKELNIVNRSQCPGIVVFDQWIHNIDRLKRNVLLQPQPRKGGYKLYIIDHGHSFSFETPSHKRRCSWTPYTLKFLPQKIKPNSLYNWIARHARNSDDFFKFVDHIQRIPDERICQIIASIPHDWNVSRGERTALFTYLQRAKKRLPRLIARYLRKS</sequence>
<accession>A0A1U9K9M7</accession>
<evidence type="ECO:0000259" key="1">
    <source>
        <dbReference type="Pfam" id="PF20613"/>
    </source>
</evidence>
<dbReference type="EMBL" id="CP019699">
    <property type="protein sequence ID" value="AQS56716.1"/>
    <property type="molecule type" value="Genomic_DNA"/>
</dbReference>
<organism evidence="2 3">
    <name type="scientific">Novibacillus thermophilus</name>
    <dbReference type="NCBI Taxonomy" id="1471761"/>
    <lineage>
        <taxon>Bacteria</taxon>
        <taxon>Bacillati</taxon>
        <taxon>Bacillota</taxon>
        <taxon>Bacilli</taxon>
        <taxon>Bacillales</taxon>
        <taxon>Thermoactinomycetaceae</taxon>
        <taxon>Novibacillus</taxon>
    </lineage>
</organism>